<organism evidence="1 2">
    <name type="scientific">Agrobacterium rosae</name>
    <dbReference type="NCBI Taxonomy" id="1972867"/>
    <lineage>
        <taxon>Bacteria</taxon>
        <taxon>Pseudomonadati</taxon>
        <taxon>Pseudomonadota</taxon>
        <taxon>Alphaproteobacteria</taxon>
        <taxon>Hyphomicrobiales</taxon>
        <taxon>Rhizobiaceae</taxon>
        <taxon>Rhizobium/Agrobacterium group</taxon>
        <taxon>Agrobacterium</taxon>
    </lineage>
</organism>
<proteinExistence type="predicted"/>
<gene>
    <name evidence="1" type="ORF">DSM25559_5293</name>
</gene>
<sequence>MVIDGVFGPWRPDMPDLNNPGVVTATNVTPGFGTLQGAITYYPIKRASLYSATTMQSRPLGTAVGQDSFGNAKVYGGCAEKLYKMNPLNKQWLDMSRAGGYSTADGERWASSEFGDLVIMTNYTNEPQYVAKSQDVQFGNLTTLFKARRSAVIRDFHVLGNTFDAFDGAVPYRVRWSAFGNPFDYNFSQQTMSDFQDIFEGGSVQAIIGGEAGYVLLQRAIVKMTFIGAPLVFQFDLLPSAKDKGCSVAESVITVDGKTFFLSDDGFYVLQGDQIASIGAGKIDNFFLGDFDTSQAQLMSVAADPAQKLVYWSYRSMDAEDGTPDRLLIYHYGLGEWSIAENTTDFIFNSMSLPWTIEQLDVFGTIENMPAPFDSPLWSGGNAMLWSMDTNGNIFVFGGSNMRGVLETQEMHVMQMIQRAEPRSIGDKTTITGVRPLVHGDGAVSVVGAHRSVTTAGLSTTTARPTNGETGYAYFRHQDRYHRFEFRLEGNWTQAMGYQIDAIPAGFR</sequence>
<reference evidence="2" key="1">
    <citation type="submission" date="2016-10" db="EMBL/GenBank/DDBJ databases">
        <authorList>
            <person name="Wibberg D."/>
        </authorList>
    </citation>
    <scope>NUCLEOTIDE SEQUENCE [LARGE SCALE GENOMIC DNA]</scope>
</reference>
<evidence type="ECO:0000313" key="2">
    <source>
        <dbReference type="Proteomes" id="UP000187891"/>
    </source>
</evidence>
<dbReference type="STRING" id="1907666.DSM25559_5293"/>
<dbReference type="RefSeq" id="WP_077123157.1">
    <property type="nucleotide sequence ID" value="NZ_FMUE01000026.1"/>
</dbReference>
<protein>
    <submittedName>
        <fullName evidence="1">Uncharacterized protein</fullName>
    </submittedName>
</protein>
<evidence type="ECO:0000313" key="1">
    <source>
        <dbReference type="EMBL" id="SCX36040.1"/>
    </source>
</evidence>
<name>A0A1R3U398_9HYPH</name>
<dbReference type="Proteomes" id="UP000187891">
    <property type="component" value="Unassembled WGS sequence"/>
</dbReference>
<dbReference type="EMBL" id="FMUE01000026">
    <property type="protein sequence ID" value="SCX36040.1"/>
    <property type="molecule type" value="Genomic_DNA"/>
</dbReference>
<dbReference type="AlphaFoldDB" id="A0A1R3U398"/>
<accession>A0A1R3U398</accession>